<proteinExistence type="inferred from homology"/>
<name>A0A316YGY0_9BASI</name>
<sequence>MSSTPGYQIVSTPTAPKAIGPYSQATVHNGVAYLSGCIPLVPSTMEIIEGGIEAQTQQAMDNLFEVIKAAGSDKSHILKMTVFLKDMGHFAKVNEVYEKNFGPFKPARSAVEVARLPRDVLVEMECIAAVKA</sequence>
<dbReference type="FunFam" id="3.30.1330.40:FF:000001">
    <property type="entry name" value="L-PSP family endoribonuclease"/>
    <property type="match status" value="1"/>
</dbReference>
<dbReference type="PROSITE" id="PS01094">
    <property type="entry name" value="UPF0076"/>
    <property type="match status" value="1"/>
</dbReference>
<dbReference type="Gene3D" id="3.30.1330.40">
    <property type="entry name" value="RutC-like"/>
    <property type="match status" value="1"/>
</dbReference>
<organism evidence="2 3">
    <name type="scientific">Acaromyces ingoldii</name>
    <dbReference type="NCBI Taxonomy" id="215250"/>
    <lineage>
        <taxon>Eukaryota</taxon>
        <taxon>Fungi</taxon>
        <taxon>Dikarya</taxon>
        <taxon>Basidiomycota</taxon>
        <taxon>Ustilaginomycotina</taxon>
        <taxon>Exobasidiomycetes</taxon>
        <taxon>Exobasidiales</taxon>
        <taxon>Cryptobasidiaceae</taxon>
        <taxon>Acaromyces</taxon>
    </lineage>
</organism>
<dbReference type="SUPFAM" id="SSF55298">
    <property type="entry name" value="YjgF-like"/>
    <property type="match status" value="1"/>
</dbReference>
<dbReference type="RefSeq" id="XP_025375599.1">
    <property type="nucleotide sequence ID" value="XM_025518950.1"/>
</dbReference>
<dbReference type="InterPro" id="IPR006056">
    <property type="entry name" value="RidA"/>
</dbReference>
<gene>
    <name evidence="2" type="ORF">FA10DRAFT_233465</name>
</gene>
<dbReference type="GeneID" id="37040866"/>
<dbReference type="InterPro" id="IPR035959">
    <property type="entry name" value="RutC-like_sf"/>
</dbReference>
<accession>A0A316YGY0</accession>
<evidence type="ECO:0000313" key="3">
    <source>
        <dbReference type="Proteomes" id="UP000245768"/>
    </source>
</evidence>
<dbReference type="CDD" id="cd00448">
    <property type="entry name" value="YjgF_YER057c_UK114_family"/>
    <property type="match status" value="1"/>
</dbReference>
<dbReference type="PANTHER" id="PTHR11803:SF58">
    <property type="entry name" value="PROTEIN HMF1-RELATED"/>
    <property type="match status" value="1"/>
</dbReference>
<dbReference type="InterPro" id="IPR019897">
    <property type="entry name" value="RidA_CS"/>
</dbReference>
<keyword evidence="3" id="KW-1185">Reference proteome</keyword>
<dbReference type="AlphaFoldDB" id="A0A316YGY0"/>
<dbReference type="STRING" id="215250.A0A316YGY0"/>
<protein>
    <submittedName>
        <fullName evidence="2">YjgF-like protein</fullName>
    </submittedName>
</protein>
<dbReference type="Proteomes" id="UP000245768">
    <property type="component" value="Unassembled WGS sequence"/>
</dbReference>
<dbReference type="OrthoDB" id="309640at2759"/>
<dbReference type="GO" id="GO:0005739">
    <property type="term" value="C:mitochondrion"/>
    <property type="evidence" value="ECO:0007669"/>
    <property type="project" value="TreeGrafter"/>
</dbReference>
<dbReference type="Pfam" id="PF01042">
    <property type="entry name" value="Ribonuc_L-PSP"/>
    <property type="match status" value="1"/>
</dbReference>
<dbReference type="GO" id="GO:0005829">
    <property type="term" value="C:cytosol"/>
    <property type="evidence" value="ECO:0007669"/>
    <property type="project" value="TreeGrafter"/>
</dbReference>
<dbReference type="NCBIfam" id="TIGR00004">
    <property type="entry name" value="Rid family detoxifying hydrolase"/>
    <property type="match status" value="1"/>
</dbReference>
<dbReference type="GO" id="GO:0019239">
    <property type="term" value="F:deaminase activity"/>
    <property type="evidence" value="ECO:0007669"/>
    <property type="project" value="TreeGrafter"/>
</dbReference>
<dbReference type="PANTHER" id="PTHR11803">
    <property type="entry name" value="2-IMINOBUTANOATE/2-IMINOPROPANOATE DEAMINASE RIDA"/>
    <property type="match status" value="1"/>
</dbReference>
<comment type="similarity">
    <text evidence="1">Belongs to the RutC family.</text>
</comment>
<evidence type="ECO:0000313" key="2">
    <source>
        <dbReference type="EMBL" id="PWN88401.1"/>
    </source>
</evidence>
<evidence type="ECO:0000256" key="1">
    <source>
        <dbReference type="ARBA" id="ARBA00010552"/>
    </source>
</evidence>
<dbReference type="EMBL" id="KZ819638">
    <property type="protein sequence ID" value="PWN88401.1"/>
    <property type="molecule type" value="Genomic_DNA"/>
</dbReference>
<reference evidence="2 3" key="1">
    <citation type="journal article" date="2018" name="Mol. Biol. Evol.">
        <title>Broad Genomic Sampling Reveals a Smut Pathogenic Ancestry of the Fungal Clade Ustilaginomycotina.</title>
        <authorList>
            <person name="Kijpornyongpan T."/>
            <person name="Mondo S.J."/>
            <person name="Barry K."/>
            <person name="Sandor L."/>
            <person name="Lee J."/>
            <person name="Lipzen A."/>
            <person name="Pangilinan J."/>
            <person name="LaButti K."/>
            <person name="Hainaut M."/>
            <person name="Henrissat B."/>
            <person name="Grigoriev I.V."/>
            <person name="Spatafora J.W."/>
            <person name="Aime M.C."/>
        </authorList>
    </citation>
    <scope>NUCLEOTIDE SEQUENCE [LARGE SCALE GENOMIC DNA]</scope>
    <source>
        <strain evidence="2 3">MCA 4198</strain>
    </source>
</reference>
<dbReference type="InterPro" id="IPR006175">
    <property type="entry name" value="YjgF/YER057c/UK114"/>
</dbReference>
<dbReference type="InParanoid" id="A0A316YGY0"/>